<evidence type="ECO:0000259" key="2">
    <source>
        <dbReference type="PROSITE" id="PS50254"/>
    </source>
</evidence>
<evidence type="ECO:0000256" key="1">
    <source>
        <dbReference type="SAM" id="MobiDB-lite"/>
    </source>
</evidence>
<dbReference type="GO" id="GO:0048468">
    <property type="term" value="P:cell development"/>
    <property type="evidence" value="ECO:0007669"/>
    <property type="project" value="UniProtKB-ARBA"/>
</dbReference>
<dbReference type="GO" id="GO:0000981">
    <property type="term" value="F:DNA-binding transcription factor activity, RNA polymerase II-specific"/>
    <property type="evidence" value="ECO:0007669"/>
    <property type="project" value="TreeGrafter"/>
</dbReference>
<dbReference type="Pfam" id="PF00554">
    <property type="entry name" value="RHD_DNA_bind"/>
    <property type="match status" value="1"/>
</dbReference>
<dbReference type="InterPro" id="IPR037059">
    <property type="entry name" value="RHD_DNA_bind_dom_sf"/>
</dbReference>
<protein>
    <recommendedName>
        <fullName evidence="2">RHD domain-containing protein</fullName>
    </recommendedName>
</protein>
<dbReference type="GO" id="GO:0045087">
    <property type="term" value="P:innate immune response"/>
    <property type="evidence" value="ECO:0007669"/>
    <property type="project" value="TreeGrafter"/>
</dbReference>
<gene>
    <name evidence="3" type="ORF">CEUTPL_LOCUS3595</name>
</gene>
<dbReference type="AlphaFoldDB" id="A0A9N9MEV4"/>
<dbReference type="PANTHER" id="PTHR24169">
    <property type="entry name" value="NUCLEAR FACTOR NF-KAPPA-B PROTEIN"/>
    <property type="match status" value="1"/>
</dbReference>
<dbReference type="GO" id="GO:0000978">
    <property type="term" value="F:RNA polymerase II cis-regulatory region sequence-specific DNA binding"/>
    <property type="evidence" value="ECO:0007669"/>
    <property type="project" value="TreeGrafter"/>
</dbReference>
<organism evidence="3 4">
    <name type="scientific">Ceutorhynchus assimilis</name>
    <name type="common">cabbage seed weevil</name>
    <dbReference type="NCBI Taxonomy" id="467358"/>
    <lineage>
        <taxon>Eukaryota</taxon>
        <taxon>Metazoa</taxon>
        <taxon>Ecdysozoa</taxon>
        <taxon>Arthropoda</taxon>
        <taxon>Hexapoda</taxon>
        <taxon>Insecta</taxon>
        <taxon>Pterygota</taxon>
        <taxon>Neoptera</taxon>
        <taxon>Endopterygota</taxon>
        <taxon>Coleoptera</taxon>
        <taxon>Polyphaga</taxon>
        <taxon>Cucujiformia</taxon>
        <taxon>Curculionidae</taxon>
        <taxon>Ceutorhynchinae</taxon>
        <taxon>Ceutorhynchus</taxon>
    </lineage>
</organism>
<dbReference type="GO" id="GO:0048731">
    <property type="term" value="P:system development"/>
    <property type="evidence" value="ECO:0007669"/>
    <property type="project" value="UniProtKB-ARBA"/>
</dbReference>
<accession>A0A9N9MEV4</accession>
<dbReference type="GO" id="GO:0038061">
    <property type="term" value="P:non-canonical NF-kappaB signal transduction"/>
    <property type="evidence" value="ECO:0007669"/>
    <property type="project" value="TreeGrafter"/>
</dbReference>
<dbReference type="GO" id="GO:0005634">
    <property type="term" value="C:nucleus"/>
    <property type="evidence" value="ECO:0007669"/>
    <property type="project" value="TreeGrafter"/>
</dbReference>
<dbReference type="InterPro" id="IPR013783">
    <property type="entry name" value="Ig-like_fold"/>
</dbReference>
<reference evidence="3" key="1">
    <citation type="submission" date="2022-01" db="EMBL/GenBank/DDBJ databases">
        <authorList>
            <person name="King R."/>
        </authorList>
    </citation>
    <scope>NUCLEOTIDE SEQUENCE</scope>
</reference>
<dbReference type="PROSITE" id="PS50254">
    <property type="entry name" value="REL_2"/>
    <property type="match status" value="1"/>
</dbReference>
<name>A0A9N9MEV4_9CUCU</name>
<dbReference type="PRINTS" id="PR00057">
    <property type="entry name" value="NFKBTNSCPFCT"/>
</dbReference>
<dbReference type="GO" id="GO:0033554">
    <property type="term" value="P:cellular response to stress"/>
    <property type="evidence" value="ECO:0007669"/>
    <property type="project" value="TreeGrafter"/>
</dbReference>
<sequence>MPPRKSIMVSADLLLELLVQKCRLDDYLNSTTDHIEEAPYDGTHLSDVLEAIKETDPDFVKESPKNQRRVKKSMLNGGGQVVQMPPQQLHQPGVQQSTRNRAEVRIIEQPASKALRFRYECEGRSAGSIPGASSTPENKTFPEIEVVGYKGKAVVVVSCVTKDIPYMVHPHNLVGKEGCKNGVCTVIIPENTMRAQFQNLGIQCVKKRDIESSLRQREQIRVDPFRHGYAHRSQPTSIDLNAVRLCFQVFLENERDGKFTTPLRPVVSDVIYDKKAMSDLTIIKLSDCTSYVDGGRKDIILLCEKVAKEDIEVHFYEKNQQGEEVWHGKADFQPGQVHKQHAIWFRPPRYKTLDISEPVRVFIQLYRPSDQLKSDPLPFELLPLDSVSTNEGHAKRKRAKFDQANQKIIGGLTDKHTKVYQEVFGATGYLEPIKTEPRDSTSPYGNTPPYGGTSPYGGGIMYQEGSPNHQYVPAPAHSPQYMELAPTPSPETMNYPYRHQPVNFNAVPQQIKPDNNMWNMPPQPNNNPQPIAAWNAPTGSGQPHLLDLDNQISSAELNKQIIQMNIPNEFANISLTDIEFNSQSHNMSDSLTNIVNEAVDKNLGG</sequence>
<dbReference type="InterPro" id="IPR030492">
    <property type="entry name" value="RHD_CS"/>
</dbReference>
<dbReference type="PANTHER" id="PTHR24169:SF25">
    <property type="entry name" value="DORSAL-RELATED IMMUNITY FACTOR DIF-RELATED"/>
    <property type="match status" value="1"/>
</dbReference>
<keyword evidence="4" id="KW-1185">Reference proteome</keyword>
<dbReference type="FunFam" id="2.60.40.340:FF:000006">
    <property type="entry name" value="Dorsal isoform 1-B"/>
    <property type="match status" value="1"/>
</dbReference>
<dbReference type="PROSITE" id="PS01204">
    <property type="entry name" value="REL_1"/>
    <property type="match status" value="1"/>
</dbReference>
<dbReference type="GO" id="GO:0007249">
    <property type="term" value="P:canonical NF-kappaB signal transduction"/>
    <property type="evidence" value="ECO:0007669"/>
    <property type="project" value="TreeGrafter"/>
</dbReference>
<proteinExistence type="predicted"/>
<evidence type="ECO:0000313" key="3">
    <source>
        <dbReference type="EMBL" id="CAG9762924.1"/>
    </source>
</evidence>
<dbReference type="InterPro" id="IPR032397">
    <property type="entry name" value="RHD_dimer"/>
</dbReference>
<dbReference type="Proteomes" id="UP001152799">
    <property type="component" value="Chromosome 12"/>
</dbReference>
<dbReference type="GO" id="GO:0045944">
    <property type="term" value="P:positive regulation of transcription by RNA polymerase II"/>
    <property type="evidence" value="ECO:0007669"/>
    <property type="project" value="TreeGrafter"/>
</dbReference>
<feature type="domain" description="RHD" evidence="2">
    <location>
        <begin position="99"/>
        <end position="278"/>
    </location>
</feature>
<dbReference type="GO" id="GO:0005737">
    <property type="term" value="C:cytoplasm"/>
    <property type="evidence" value="ECO:0007669"/>
    <property type="project" value="InterPro"/>
</dbReference>
<dbReference type="OrthoDB" id="7881762at2759"/>
<dbReference type="InterPro" id="IPR014756">
    <property type="entry name" value="Ig_E-set"/>
</dbReference>
<feature type="compositionally biased region" description="Low complexity" evidence="1">
    <location>
        <begin position="441"/>
        <end position="452"/>
    </location>
</feature>
<dbReference type="InterPro" id="IPR000451">
    <property type="entry name" value="NFkB/Dor"/>
</dbReference>
<feature type="region of interest" description="Disordered" evidence="1">
    <location>
        <begin position="431"/>
        <end position="452"/>
    </location>
</feature>
<dbReference type="Gene3D" id="2.60.40.340">
    <property type="entry name" value="Rel homology domain (RHD), DNA-binding domain"/>
    <property type="match status" value="1"/>
</dbReference>
<dbReference type="GO" id="GO:0034097">
    <property type="term" value="P:response to cytokine"/>
    <property type="evidence" value="ECO:0007669"/>
    <property type="project" value="TreeGrafter"/>
</dbReference>
<dbReference type="EMBL" id="OU892288">
    <property type="protein sequence ID" value="CAG9762924.1"/>
    <property type="molecule type" value="Genomic_DNA"/>
</dbReference>
<dbReference type="InterPro" id="IPR008967">
    <property type="entry name" value="p53-like_TF_DNA-bd_sf"/>
</dbReference>
<dbReference type="SUPFAM" id="SSF49417">
    <property type="entry name" value="p53-like transcription factors"/>
    <property type="match status" value="1"/>
</dbReference>
<dbReference type="SUPFAM" id="SSF81296">
    <property type="entry name" value="E set domains"/>
    <property type="match status" value="1"/>
</dbReference>
<dbReference type="InterPro" id="IPR011539">
    <property type="entry name" value="RHD_DNA_bind_dom"/>
</dbReference>
<evidence type="ECO:0000313" key="4">
    <source>
        <dbReference type="Proteomes" id="UP001152799"/>
    </source>
</evidence>
<dbReference type="SMART" id="SM00429">
    <property type="entry name" value="IPT"/>
    <property type="match status" value="1"/>
</dbReference>
<dbReference type="Gene3D" id="2.60.40.10">
    <property type="entry name" value="Immunoglobulins"/>
    <property type="match status" value="1"/>
</dbReference>
<dbReference type="InterPro" id="IPR002909">
    <property type="entry name" value="IPT_dom"/>
</dbReference>
<dbReference type="Pfam" id="PF16179">
    <property type="entry name" value="RHD_dimer"/>
    <property type="match status" value="1"/>
</dbReference>